<dbReference type="EMBL" id="JARJCN010000027">
    <property type="protein sequence ID" value="KAJ7087908.1"/>
    <property type="molecule type" value="Genomic_DNA"/>
</dbReference>
<keyword evidence="1" id="KW-0732">Signal</keyword>
<sequence length="515" mass="53218">LRSFFTVPSFQPSFVLSQVPSMLSSTTALLLALVSSGALAQNNDWTKPCLDGQCFWDLPASSGVSGTMRVWGDSTAISDITAAAGWTILNCKPDALTQDIRLVCTGAAADCDHLFQAGATNTVVRLPTSCGKSPFALVTRSWVHADQSVPANVARQLARRDEPALVQGLALTTSFDKADPGAADVNVAISGTTVPGQTGNLTVTPPRAAPARRSRLQDRGFFSFIENAFKKFNSFDKDITKSLPPIDVDKSFPLFSQSISCPKPAVSASISADVNAKAHAVVSLGMSAVGKIIPPSLSEFGVFVGLDADLTGTMQLKGTATVSLLNLLQGRIDTGLVDVFSAGIPGLDFPGILTIGPTFKIQAQATASLDVNVDATVVLAYRIDNAKLFFPRSDSLKSGGNFNPADSPLSLSVTPSVSSKAVVAAHVIPRLDLGVSGLAGLAQATVFLNLDASASMTLTLDADANAAVTSVDGGSQSNSASVSGCIDIGAGLAVSAGADAKFFGLFDPSTKVDLF</sequence>
<organism evidence="3 4">
    <name type="scientific">Mycena belliarum</name>
    <dbReference type="NCBI Taxonomy" id="1033014"/>
    <lineage>
        <taxon>Eukaryota</taxon>
        <taxon>Fungi</taxon>
        <taxon>Dikarya</taxon>
        <taxon>Basidiomycota</taxon>
        <taxon>Agaricomycotina</taxon>
        <taxon>Agaricomycetes</taxon>
        <taxon>Agaricomycetidae</taxon>
        <taxon>Agaricales</taxon>
        <taxon>Marasmiineae</taxon>
        <taxon>Mycenaceae</taxon>
        <taxon>Mycena</taxon>
    </lineage>
</organism>
<dbReference type="Pfam" id="PF23865">
    <property type="entry name" value="DUF7223"/>
    <property type="match status" value="1"/>
</dbReference>
<dbReference type="InterPro" id="IPR055647">
    <property type="entry name" value="DUF7223"/>
</dbReference>
<evidence type="ECO:0000256" key="1">
    <source>
        <dbReference type="SAM" id="SignalP"/>
    </source>
</evidence>
<proteinExistence type="predicted"/>
<name>A0AAD6XNT3_9AGAR</name>
<keyword evidence="4" id="KW-1185">Reference proteome</keyword>
<evidence type="ECO:0000313" key="3">
    <source>
        <dbReference type="EMBL" id="KAJ7087908.1"/>
    </source>
</evidence>
<comment type="caution">
    <text evidence="3">The sequence shown here is derived from an EMBL/GenBank/DDBJ whole genome shotgun (WGS) entry which is preliminary data.</text>
</comment>
<feature type="domain" description="DUF7223" evidence="2">
    <location>
        <begin position="337"/>
        <end position="499"/>
    </location>
</feature>
<evidence type="ECO:0000259" key="2">
    <source>
        <dbReference type="Pfam" id="PF23865"/>
    </source>
</evidence>
<gene>
    <name evidence="3" type="ORF">B0H15DRAFT_736963</name>
</gene>
<feature type="non-terminal residue" evidence="3">
    <location>
        <position position="1"/>
    </location>
</feature>
<feature type="signal peptide" evidence="1">
    <location>
        <begin position="1"/>
        <end position="40"/>
    </location>
</feature>
<evidence type="ECO:0000313" key="4">
    <source>
        <dbReference type="Proteomes" id="UP001222325"/>
    </source>
</evidence>
<dbReference type="Proteomes" id="UP001222325">
    <property type="component" value="Unassembled WGS sequence"/>
</dbReference>
<feature type="chain" id="PRO_5042159295" description="DUF7223 domain-containing protein" evidence="1">
    <location>
        <begin position="41"/>
        <end position="515"/>
    </location>
</feature>
<reference evidence="3" key="1">
    <citation type="submission" date="2023-03" db="EMBL/GenBank/DDBJ databases">
        <title>Massive genome expansion in bonnet fungi (Mycena s.s.) driven by repeated elements and novel gene families across ecological guilds.</title>
        <authorList>
            <consortium name="Lawrence Berkeley National Laboratory"/>
            <person name="Harder C.B."/>
            <person name="Miyauchi S."/>
            <person name="Viragh M."/>
            <person name="Kuo A."/>
            <person name="Thoen E."/>
            <person name="Andreopoulos B."/>
            <person name="Lu D."/>
            <person name="Skrede I."/>
            <person name="Drula E."/>
            <person name="Henrissat B."/>
            <person name="Morin E."/>
            <person name="Kohler A."/>
            <person name="Barry K."/>
            <person name="LaButti K."/>
            <person name="Morin E."/>
            <person name="Salamov A."/>
            <person name="Lipzen A."/>
            <person name="Mereny Z."/>
            <person name="Hegedus B."/>
            <person name="Baldrian P."/>
            <person name="Stursova M."/>
            <person name="Weitz H."/>
            <person name="Taylor A."/>
            <person name="Grigoriev I.V."/>
            <person name="Nagy L.G."/>
            <person name="Martin F."/>
            <person name="Kauserud H."/>
        </authorList>
    </citation>
    <scope>NUCLEOTIDE SEQUENCE</scope>
    <source>
        <strain evidence="3">CBHHK173m</strain>
    </source>
</reference>
<accession>A0AAD6XNT3</accession>
<dbReference type="AlphaFoldDB" id="A0AAD6XNT3"/>
<feature type="non-terminal residue" evidence="3">
    <location>
        <position position="515"/>
    </location>
</feature>
<protein>
    <recommendedName>
        <fullName evidence="2">DUF7223 domain-containing protein</fullName>
    </recommendedName>
</protein>